<dbReference type="Pfam" id="PF14322">
    <property type="entry name" value="SusD-like_3"/>
    <property type="match status" value="1"/>
</dbReference>
<dbReference type="InterPro" id="IPR033985">
    <property type="entry name" value="SusD-like_N"/>
</dbReference>
<feature type="domain" description="RagB/SusD" evidence="6">
    <location>
        <begin position="314"/>
        <end position="512"/>
    </location>
</feature>
<dbReference type="Proteomes" id="UP000248790">
    <property type="component" value="Unassembled WGS sequence"/>
</dbReference>
<dbReference type="AlphaFoldDB" id="A0A327XFH0"/>
<comment type="caution">
    <text evidence="8">The sequence shown here is derived from an EMBL/GenBank/DDBJ whole genome shotgun (WGS) entry which is preliminary data.</text>
</comment>
<dbReference type="OrthoDB" id="636214at2"/>
<keyword evidence="3" id="KW-0732">Signal</keyword>
<dbReference type="InterPro" id="IPR012944">
    <property type="entry name" value="SusD_RagB_dom"/>
</dbReference>
<comment type="subcellular location">
    <subcellularLocation>
        <location evidence="1">Cell outer membrane</location>
    </subcellularLocation>
</comment>
<dbReference type="Gene3D" id="1.25.40.390">
    <property type="match status" value="1"/>
</dbReference>
<dbReference type="RefSeq" id="WP_111627492.1">
    <property type="nucleotide sequence ID" value="NZ_QLMC01000001.1"/>
</dbReference>
<dbReference type="PROSITE" id="PS51257">
    <property type="entry name" value="PROKAR_LIPOPROTEIN"/>
    <property type="match status" value="1"/>
</dbReference>
<evidence type="ECO:0000259" key="7">
    <source>
        <dbReference type="Pfam" id="PF14322"/>
    </source>
</evidence>
<gene>
    <name evidence="8" type="ORF">LX87_01058</name>
</gene>
<dbReference type="CDD" id="cd08977">
    <property type="entry name" value="SusD"/>
    <property type="match status" value="1"/>
</dbReference>
<dbReference type="GO" id="GO:0009279">
    <property type="term" value="C:cell outer membrane"/>
    <property type="evidence" value="ECO:0007669"/>
    <property type="project" value="UniProtKB-SubCell"/>
</dbReference>
<sequence length="512" mass="57104">MKKLLYISFLTTFLLTGCSEDFLERVPESSVTSGNFYQTEVQFEQAMVGAYAAIRDAKGSIAAWCMGEMRSDNTHLEFNNTNRGPAYIEREYTDFFLDDVTSTLVADKYNRCYIGIARANNIIDYLPGAGLSQQVSDRLTGQAKFLRALFYFDLVRYFGGVPLYLKAVSGASDAYLPRSSVDEVYKVIIDDLKDAITKLPVPAFPQTGRATQAAAKMLLADVYLTQKNFALAETELKEIVPMGFTLLPDYASVFSLSNKNSRESLFEIQYQQGNQGQNSNFLYPFLPLASDVSRITGITSQNRQGGGWNVPTFEMIGTYEPGDKRLEASIAIAEGTGVVGDMTIEAVKSPIGYVKPAGKRAYPFIKKYLHAHSLEQNTDDNFPIYRYSDVLLGLAEALNEQNKSAEALTYLNPVRVRAGLAPSTQTSQAALRDLIAHERRVEFAFENKRWLDLVRTGKAIEVMNKNGEYIKAFHAGESYLPGTSYNVTPQRLLFPIPNREILIGKLQQNPGY</sequence>
<evidence type="ECO:0000313" key="8">
    <source>
        <dbReference type="EMBL" id="RAK02936.1"/>
    </source>
</evidence>
<feature type="domain" description="SusD-like N-terminal" evidence="7">
    <location>
        <begin position="21"/>
        <end position="224"/>
    </location>
</feature>
<evidence type="ECO:0000256" key="1">
    <source>
        <dbReference type="ARBA" id="ARBA00004442"/>
    </source>
</evidence>
<keyword evidence="4" id="KW-0472">Membrane</keyword>
<dbReference type="InterPro" id="IPR011990">
    <property type="entry name" value="TPR-like_helical_dom_sf"/>
</dbReference>
<accession>A0A327XFH0</accession>
<reference evidence="8 9" key="1">
    <citation type="submission" date="2018-06" db="EMBL/GenBank/DDBJ databases">
        <title>Genomic Encyclopedia of Archaeal and Bacterial Type Strains, Phase II (KMG-II): from individual species to whole genera.</title>
        <authorList>
            <person name="Goeker M."/>
        </authorList>
    </citation>
    <scope>NUCLEOTIDE SEQUENCE [LARGE SCALE GENOMIC DNA]</scope>
    <source>
        <strain evidence="8 9">DSM 21851</strain>
    </source>
</reference>
<protein>
    <submittedName>
        <fullName evidence="8">Putative outer membrane starch-binding protein</fullName>
    </submittedName>
</protein>
<dbReference type="SUPFAM" id="SSF48452">
    <property type="entry name" value="TPR-like"/>
    <property type="match status" value="1"/>
</dbReference>
<evidence type="ECO:0000256" key="5">
    <source>
        <dbReference type="ARBA" id="ARBA00023237"/>
    </source>
</evidence>
<keyword evidence="9" id="KW-1185">Reference proteome</keyword>
<comment type="similarity">
    <text evidence="2">Belongs to the SusD family.</text>
</comment>
<evidence type="ECO:0000256" key="4">
    <source>
        <dbReference type="ARBA" id="ARBA00023136"/>
    </source>
</evidence>
<proteinExistence type="inferred from homology"/>
<name>A0A327XFH0_LARAB</name>
<keyword evidence="5" id="KW-0998">Cell outer membrane</keyword>
<evidence type="ECO:0000256" key="3">
    <source>
        <dbReference type="ARBA" id="ARBA00022729"/>
    </source>
</evidence>
<dbReference type="EMBL" id="QLMC01000001">
    <property type="protein sequence ID" value="RAK02936.1"/>
    <property type="molecule type" value="Genomic_DNA"/>
</dbReference>
<evidence type="ECO:0000259" key="6">
    <source>
        <dbReference type="Pfam" id="PF07980"/>
    </source>
</evidence>
<organism evidence="8 9">
    <name type="scientific">Larkinella arboricola</name>
    <dbReference type="NCBI Taxonomy" id="643671"/>
    <lineage>
        <taxon>Bacteria</taxon>
        <taxon>Pseudomonadati</taxon>
        <taxon>Bacteroidota</taxon>
        <taxon>Cytophagia</taxon>
        <taxon>Cytophagales</taxon>
        <taxon>Spirosomataceae</taxon>
        <taxon>Larkinella</taxon>
    </lineage>
</organism>
<dbReference type="Pfam" id="PF07980">
    <property type="entry name" value="SusD_RagB"/>
    <property type="match status" value="1"/>
</dbReference>
<evidence type="ECO:0000313" key="9">
    <source>
        <dbReference type="Proteomes" id="UP000248790"/>
    </source>
</evidence>
<evidence type="ECO:0000256" key="2">
    <source>
        <dbReference type="ARBA" id="ARBA00006275"/>
    </source>
</evidence>